<evidence type="ECO:0000313" key="3">
    <source>
        <dbReference type="Proteomes" id="UP000318995"/>
    </source>
</evidence>
<dbReference type="AlphaFoldDB" id="A0A5C5VXU2"/>
<reference evidence="2 3" key="1">
    <citation type="submission" date="2019-02" db="EMBL/GenBank/DDBJ databases">
        <title>Deep-cultivation of Planctomycetes and their phenomic and genomic characterization uncovers novel biology.</title>
        <authorList>
            <person name="Wiegand S."/>
            <person name="Jogler M."/>
            <person name="Boedeker C."/>
            <person name="Pinto D."/>
            <person name="Vollmers J."/>
            <person name="Rivas-Marin E."/>
            <person name="Kohn T."/>
            <person name="Peeters S.H."/>
            <person name="Heuer A."/>
            <person name="Rast P."/>
            <person name="Oberbeckmann S."/>
            <person name="Bunk B."/>
            <person name="Jeske O."/>
            <person name="Meyerdierks A."/>
            <person name="Storesund J.E."/>
            <person name="Kallscheuer N."/>
            <person name="Luecker S."/>
            <person name="Lage O.M."/>
            <person name="Pohl T."/>
            <person name="Merkel B.J."/>
            <person name="Hornburger P."/>
            <person name="Mueller R.-W."/>
            <person name="Bruemmer F."/>
            <person name="Labrenz M."/>
            <person name="Spormann A.M."/>
            <person name="Op Den Camp H."/>
            <person name="Overmann J."/>
            <person name="Amann R."/>
            <person name="Jetten M.S.M."/>
            <person name="Mascher T."/>
            <person name="Medema M.H."/>
            <person name="Devos D.P."/>
            <person name="Kaster A.-K."/>
            <person name="Ovreas L."/>
            <person name="Rohde M."/>
            <person name="Galperin M.Y."/>
            <person name="Jogler C."/>
        </authorList>
    </citation>
    <scope>NUCLEOTIDE SEQUENCE [LARGE SCALE GENOMIC DNA]</scope>
    <source>
        <strain evidence="2 3">Pla111</strain>
    </source>
</reference>
<comment type="caution">
    <text evidence="2">The sequence shown here is derived from an EMBL/GenBank/DDBJ whole genome shotgun (WGS) entry which is preliminary data.</text>
</comment>
<keyword evidence="3" id="KW-1185">Reference proteome</keyword>
<organism evidence="2 3">
    <name type="scientific">Botrimarina hoheduenensis</name>
    <dbReference type="NCBI Taxonomy" id="2528000"/>
    <lineage>
        <taxon>Bacteria</taxon>
        <taxon>Pseudomonadati</taxon>
        <taxon>Planctomycetota</taxon>
        <taxon>Planctomycetia</taxon>
        <taxon>Pirellulales</taxon>
        <taxon>Lacipirellulaceae</taxon>
        <taxon>Botrimarina</taxon>
    </lineage>
</organism>
<gene>
    <name evidence="2" type="ORF">Pla111_24090</name>
</gene>
<evidence type="ECO:0000256" key="1">
    <source>
        <dbReference type="SAM" id="MobiDB-lite"/>
    </source>
</evidence>
<evidence type="ECO:0000313" key="2">
    <source>
        <dbReference type="EMBL" id="TWT43458.1"/>
    </source>
</evidence>
<dbReference type="RefSeq" id="WP_146574581.1">
    <property type="nucleotide sequence ID" value="NZ_SJPH01000004.1"/>
</dbReference>
<name>A0A5C5VXU2_9BACT</name>
<dbReference type="EMBL" id="SJPH01000004">
    <property type="protein sequence ID" value="TWT43458.1"/>
    <property type="molecule type" value="Genomic_DNA"/>
</dbReference>
<dbReference type="OrthoDB" id="275448at2"/>
<proteinExistence type="predicted"/>
<dbReference type="Proteomes" id="UP000318995">
    <property type="component" value="Unassembled WGS sequence"/>
</dbReference>
<evidence type="ECO:0008006" key="4">
    <source>
        <dbReference type="Google" id="ProtNLM"/>
    </source>
</evidence>
<accession>A0A5C5VXU2</accession>
<sequence>MRNVETVRLKPNPSGKDRTRGGYASATQLGAEWVDLKNVGTTSCDLGDVEVYHIAYSDRSDSGRWEKVTGFNGKLPAGKIVRVHSGSGPINVLRDEDQLGADFHIFTQKDSYIWNNDRGDCSGLFMVGASQPFDKACYDAYPPEGEVLQRSGNKLVPTSTAASRRL</sequence>
<protein>
    <recommendedName>
        <fullName evidence="4">LTD domain-containing protein</fullName>
    </recommendedName>
</protein>
<feature type="region of interest" description="Disordered" evidence="1">
    <location>
        <begin position="1"/>
        <end position="22"/>
    </location>
</feature>